<protein>
    <submittedName>
        <fullName evidence="1">Uncharacterized protein</fullName>
    </submittedName>
</protein>
<organism evidence="1 2">
    <name type="scientific">Tenacibaculum maritimum NCIMB 2154</name>
    <dbReference type="NCBI Taxonomy" id="1349785"/>
    <lineage>
        <taxon>Bacteria</taxon>
        <taxon>Pseudomonadati</taxon>
        <taxon>Bacteroidota</taxon>
        <taxon>Flavobacteriia</taxon>
        <taxon>Flavobacteriales</taxon>
        <taxon>Flavobacteriaceae</taxon>
        <taxon>Tenacibaculum</taxon>
    </lineage>
</organism>
<reference evidence="1 2" key="1">
    <citation type="submission" date="2016-11" db="EMBL/GenBank/DDBJ databases">
        <authorList>
            <person name="Jaros S."/>
            <person name="Januszkiewicz K."/>
            <person name="Wedrychowicz H."/>
        </authorList>
    </citation>
    <scope>NUCLEOTIDE SEQUENCE [LARGE SCALE GENOMIC DNA]</scope>
    <source>
        <strain evidence="1">NCIMB 2154T</strain>
    </source>
</reference>
<name>A0A2H1ECC2_9FLAO</name>
<dbReference type="AlphaFoldDB" id="A0A2H1ECC2"/>
<keyword evidence="2" id="KW-1185">Reference proteome</keyword>
<evidence type="ECO:0000313" key="1">
    <source>
        <dbReference type="EMBL" id="SFZ83794.1"/>
    </source>
</evidence>
<accession>A0A2H1ECC2</accession>
<dbReference type="KEGG" id="tmar:MARIT_2229"/>
<dbReference type="EMBL" id="LT634361">
    <property type="protein sequence ID" value="SFZ83794.1"/>
    <property type="molecule type" value="Genomic_DNA"/>
</dbReference>
<dbReference type="Proteomes" id="UP000231564">
    <property type="component" value="Chromosome MARIT"/>
</dbReference>
<proteinExistence type="predicted"/>
<dbReference type="STRING" id="1349785.GCA_000509405_01746"/>
<sequence>MLNFAFLCEFVFYLYMGKPIFMSHGQYLDRNASPIQMRSTNLPFFRIDKKELLNIYIPNVPIIKEYKLNLTTDPIFSQSNIKSIYSMGINFLRNKLGSQDDEFIVTYQKTPQELEMIYIGNRYKKYGDHELKKYFYKEWNAVASYKLTEKSSSWKSNFNLSPAPYIFPNFIDYKVDIYGLAHRGNEWQGKRLIVK</sequence>
<evidence type="ECO:0000313" key="2">
    <source>
        <dbReference type="Proteomes" id="UP000231564"/>
    </source>
</evidence>
<gene>
    <name evidence="1" type="ORF">MARIT_2229</name>
</gene>